<dbReference type="EMBL" id="MT104475">
    <property type="protein sequence ID" value="QJD55263.1"/>
    <property type="molecule type" value="Genomic_DNA"/>
</dbReference>
<gene>
    <name evidence="1" type="ORF">Psm1vBMR15_gp49c</name>
</gene>
<reference evidence="1 2" key="1">
    <citation type="journal article" date="2020" name="Microb. Biotechnol.">
        <title>Phage biocontrol to combat Pseudomonas syringae pathogens causing disease in cherry.</title>
        <authorList>
            <person name="Rabiey M."/>
            <person name="Roy S.R."/>
            <person name="Holtappels D."/>
            <person name="Franceschetti L."/>
            <person name="Quilty B.J."/>
            <person name="Creeth R."/>
            <person name="Sundin G.W."/>
            <person name="Wagemans J."/>
            <person name="Lavigne R."/>
            <person name="Jackson R.W."/>
        </authorList>
    </citation>
    <scope>NUCLEOTIDE SEQUENCE [LARGE SCALE GENOMIC DNA]</scope>
</reference>
<sequence length="48" mass="5391">MFIIAGNVHPSRRETAPQQAQRIEPLFTTAKILATDYPRHDLVSASNK</sequence>
<keyword evidence="2" id="KW-1185">Reference proteome</keyword>
<proteinExistence type="predicted"/>
<name>A0A6M3TE23_9CAUD</name>
<evidence type="ECO:0000313" key="2">
    <source>
        <dbReference type="Proteomes" id="UP000503469"/>
    </source>
</evidence>
<protein>
    <submittedName>
        <fullName evidence="1">Uncharacterized protein</fullName>
    </submittedName>
</protein>
<accession>A0A6M3TE23</accession>
<organism evidence="1 2">
    <name type="scientific">Pseudomonas phage MR15</name>
    <dbReference type="NCBI Taxonomy" id="2711179"/>
    <lineage>
        <taxon>Viruses</taxon>
        <taxon>Duplodnaviria</taxon>
        <taxon>Heunggongvirae</taxon>
        <taxon>Uroviricota</taxon>
        <taxon>Caudoviricetes</taxon>
        <taxon>Readingvirus</taxon>
        <taxon>Readingvirus MR15</taxon>
    </lineage>
</organism>
<evidence type="ECO:0000313" key="1">
    <source>
        <dbReference type="EMBL" id="QJD55263.1"/>
    </source>
</evidence>
<dbReference type="Proteomes" id="UP000503469">
    <property type="component" value="Segment"/>
</dbReference>